<comment type="function">
    <text evidence="9">Component of the origin recognition complex (ORC) that binds origins of replication. DNA-binding is ATP-dependent. The specific DNA sequences that define origins of replication have not been identified yet. ORC is required to assemble the pre-replication complex necessary to initiate DNA replication. Binds histone H3 and H4 trimethylation marks H3K9me3, H3K27me3 and H4K20me3.</text>
</comment>
<dbReference type="EMBL" id="JARPUR010000003">
    <property type="protein sequence ID" value="KAK4880016.1"/>
    <property type="molecule type" value="Genomic_DNA"/>
</dbReference>
<evidence type="ECO:0000313" key="15">
    <source>
        <dbReference type="Proteomes" id="UP001353858"/>
    </source>
</evidence>
<evidence type="ECO:0000256" key="9">
    <source>
        <dbReference type="ARBA" id="ARBA00045241"/>
    </source>
</evidence>
<evidence type="ECO:0000313" key="14">
    <source>
        <dbReference type="EMBL" id="KAK4880016.1"/>
    </source>
</evidence>
<dbReference type="Proteomes" id="UP001353858">
    <property type="component" value="Unassembled WGS sequence"/>
</dbReference>
<organism evidence="14 15">
    <name type="scientific">Aquatica leii</name>
    <dbReference type="NCBI Taxonomy" id="1421715"/>
    <lineage>
        <taxon>Eukaryota</taxon>
        <taxon>Metazoa</taxon>
        <taxon>Ecdysozoa</taxon>
        <taxon>Arthropoda</taxon>
        <taxon>Hexapoda</taxon>
        <taxon>Insecta</taxon>
        <taxon>Pterygota</taxon>
        <taxon>Neoptera</taxon>
        <taxon>Endopterygota</taxon>
        <taxon>Coleoptera</taxon>
        <taxon>Polyphaga</taxon>
        <taxon>Elateriformia</taxon>
        <taxon>Elateroidea</taxon>
        <taxon>Lampyridae</taxon>
        <taxon>Luciolinae</taxon>
        <taxon>Aquatica</taxon>
    </lineage>
</organism>
<dbReference type="InterPro" id="IPR040855">
    <property type="entry name" value="ORC_WH_C"/>
</dbReference>
<dbReference type="Pfam" id="PF19675">
    <property type="entry name" value="ORC3_ins"/>
    <property type="match status" value="1"/>
</dbReference>
<evidence type="ECO:0000256" key="8">
    <source>
        <dbReference type="ARBA" id="ARBA00026084"/>
    </source>
</evidence>
<dbReference type="InterPro" id="IPR045663">
    <property type="entry name" value="ORC3_ins"/>
</dbReference>
<evidence type="ECO:0000259" key="12">
    <source>
        <dbReference type="Pfam" id="PF18137"/>
    </source>
</evidence>
<evidence type="ECO:0000256" key="3">
    <source>
        <dbReference type="ARBA" id="ARBA00019085"/>
    </source>
</evidence>
<keyword evidence="4" id="KW-0597">Phosphoprotein</keyword>
<keyword evidence="6" id="KW-0238">DNA-binding</keyword>
<dbReference type="GO" id="GO:0031261">
    <property type="term" value="C:DNA replication preinitiation complex"/>
    <property type="evidence" value="ECO:0007669"/>
    <property type="project" value="TreeGrafter"/>
</dbReference>
<sequence>MTDTAVSVSRGVFVFKNKKISEYKNAKGGKENIFASNLWYQSYKSMWSKVEQKIECLNENMFASLLKNLIDSVKYSYDQPVTEIPTKTLLTGINMPDHSALFSTLCKELKKTVTPHVAILYDEDCLNLKSLVEHTVGQLVNKIGISSYDTDAVDDMEDPTDEIKSKIRKTQCTFSLLQAWYDSQYGTVQSPLKRKTRLVPKPLVIIIPDFESLNDRSLQDFILIISSYLNKLPFVLIFGIATSTNAIHKSLPYRVSSKLNVQVFNSQRSTLYLNNIIENVLLSDDCPFHVGGNVFNCFTEIFLYYDLSVKRFVQNFKYAMLEHFCSSNIMALCTNPRNVSNVIQKLTNDDLDKLKNIVAYNASKNEDFKNVLADKIKNYYAYLNAFHLFLKCLHILVHDLPNAPLGNQVRELYYLAVSKNICVTPEYIEAFKLLAFRSKEELTEKITKMTDLLEEHVSNSKFNKEEVDQILDELEKRSKSIEVATTEVIEKNRVDSEKTEQMLSNTTDRKQLRKKLMQLSLSNKSMNKYEIARGDLIKYLQEVFQKYLKEPKSTSLYKIFFFDNLSIKQLILGSHRSAIHTALNDPHYYFECDCCKLPNETAILPTFPDICILYKLHLEYGKLINVYDWLQSFVYIVKPQDTDEEDNEGEERKISLELHARFTQAVADLEYLGFVKSYKRKANHVMRLTWGG</sequence>
<evidence type="ECO:0000256" key="7">
    <source>
        <dbReference type="ARBA" id="ARBA00023242"/>
    </source>
</evidence>
<evidence type="ECO:0000256" key="5">
    <source>
        <dbReference type="ARBA" id="ARBA00022705"/>
    </source>
</evidence>
<dbReference type="GO" id="GO:0005664">
    <property type="term" value="C:nuclear origin of replication recognition complex"/>
    <property type="evidence" value="ECO:0007669"/>
    <property type="project" value="InterPro"/>
</dbReference>
<feature type="coiled-coil region" evidence="10">
    <location>
        <begin position="439"/>
        <end position="484"/>
    </location>
</feature>
<keyword evidence="15" id="KW-1185">Reference proteome</keyword>
<dbReference type="GO" id="GO:0006270">
    <property type="term" value="P:DNA replication initiation"/>
    <property type="evidence" value="ECO:0007669"/>
    <property type="project" value="TreeGrafter"/>
</dbReference>
<keyword evidence="5" id="KW-0235">DNA replication</keyword>
<dbReference type="PANTHER" id="PTHR12748:SF0">
    <property type="entry name" value="ORIGIN RECOGNITION COMPLEX SUBUNIT 3"/>
    <property type="match status" value="1"/>
</dbReference>
<comment type="caution">
    <text evidence="14">The sequence shown here is derived from an EMBL/GenBank/DDBJ whole genome shotgun (WGS) entry which is preliminary data.</text>
</comment>
<dbReference type="GO" id="GO:0003688">
    <property type="term" value="F:DNA replication origin binding"/>
    <property type="evidence" value="ECO:0007669"/>
    <property type="project" value="TreeGrafter"/>
</dbReference>
<dbReference type="CDD" id="cd20704">
    <property type="entry name" value="Orc3"/>
    <property type="match status" value="2"/>
</dbReference>
<dbReference type="Pfam" id="PF07034">
    <property type="entry name" value="ORC3_N"/>
    <property type="match status" value="1"/>
</dbReference>
<dbReference type="GO" id="GO:0005656">
    <property type="term" value="C:nuclear pre-replicative complex"/>
    <property type="evidence" value="ECO:0007669"/>
    <property type="project" value="TreeGrafter"/>
</dbReference>
<protein>
    <recommendedName>
        <fullName evidence="3">Origin recognition complex subunit 3</fullName>
    </recommendedName>
</protein>
<proteinExistence type="inferred from homology"/>
<evidence type="ECO:0000259" key="11">
    <source>
        <dbReference type="Pfam" id="PF07034"/>
    </source>
</evidence>
<evidence type="ECO:0000259" key="13">
    <source>
        <dbReference type="Pfam" id="PF19675"/>
    </source>
</evidence>
<dbReference type="InterPro" id="IPR045667">
    <property type="entry name" value="ORC3_N"/>
</dbReference>
<evidence type="ECO:0000256" key="10">
    <source>
        <dbReference type="SAM" id="Coils"/>
    </source>
</evidence>
<keyword evidence="7" id="KW-0539">Nucleus</keyword>
<keyword evidence="10" id="KW-0175">Coiled coil</keyword>
<accession>A0AAN7PCZ3</accession>
<evidence type="ECO:0000256" key="1">
    <source>
        <dbReference type="ARBA" id="ARBA00004123"/>
    </source>
</evidence>
<evidence type="ECO:0000256" key="6">
    <source>
        <dbReference type="ARBA" id="ARBA00023125"/>
    </source>
</evidence>
<reference evidence="15" key="1">
    <citation type="submission" date="2023-01" db="EMBL/GenBank/DDBJ databases">
        <title>Key to firefly adult light organ development and bioluminescence: homeobox transcription factors regulate luciferase expression and transportation to peroxisome.</title>
        <authorList>
            <person name="Fu X."/>
        </authorList>
    </citation>
    <scope>NUCLEOTIDE SEQUENCE [LARGE SCALE GENOMIC DNA]</scope>
</reference>
<feature type="domain" description="Origin recognition complex subunit 3 N-terminal" evidence="11">
    <location>
        <begin position="6"/>
        <end position="332"/>
    </location>
</feature>
<dbReference type="InterPro" id="IPR020795">
    <property type="entry name" value="ORC3"/>
</dbReference>
<dbReference type="Pfam" id="PF18137">
    <property type="entry name" value="WHD_ORC"/>
    <property type="match status" value="1"/>
</dbReference>
<dbReference type="PANTHER" id="PTHR12748">
    <property type="entry name" value="ORIGIN RECOGNITION COMPLEX SUBUNIT 3"/>
    <property type="match status" value="1"/>
</dbReference>
<evidence type="ECO:0000256" key="2">
    <source>
        <dbReference type="ARBA" id="ARBA00010977"/>
    </source>
</evidence>
<feature type="domain" description="Origin recognition complex subunit 3 winged helix C-terminal" evidence="12">
    <location>
        <begin position="576"/>
        <end position="690"/>
    </location>
</feature>
<feature type="domain" description="Origin recognition complex subunit 3 insertion" evidence="13">
    <location>
        <begin position="368"/>
        <end position="565"/>
    </location>
</feature>
<gene>
    <name evidence="14" type="ORF">RN001_008162</name>
</gene>
<dbReference type="AlphaFoldDB" id="A0AAN7PCZ3"/>
<evidence type="ECO:0000256" key="4">
    <source>
        <dbReference type="ARBA" id="ARBA00022553"/>
    </source>
</evidence>
<comment type="subcellular location">
    <subcellularLocation>
        <location evidence="1">Nucleus</location>
    </subcellularLocation>
</comment>
<comment type="similarity">
    <text evidence="2">Belongs to the ORC3 family.</text>
</comment>
<name>A0AAN7PCZ3_9COLE</name>
<comment type="subunit">
    <text evidence="8">Component of ORC, a complex composed of at least 6 subunits: ORC1, ORC2, ORC3, ORC4, ORC5 and ORC6. ORC is regulated in a cell-cycle dependent manner. It is sequentially assembled at the exit from anaphase of mitosis and disassembled as cells enter S phase.</text>
</comment>